<proteinExistence type="inferred from homology"/>
<protein>
    <recommendedName>
        <fullName evidence="5">Putative glutamate--cysteine ligase 2</fullName>
        <ecNumber evidence="5">6.3.2.2</ecNumber>
    </recommendedName>
    <alternativeName>
        <fullName evidence="5">Gamma-glutamylcysteine synthetase 2</fullName>
        <shortName evidence="5">GCS 2</shortName>
        <shortName evidence="5">Gamma-GCS 2</shortName>
    </alternativeName>
</protein>
<organism evidence="7 8">
    <name type="scientific">Pseudonocardia endophytica</name>
    <dbReference type="NCBI Taxonomy" id="401976"/>
    <lineage>
        <taxon>Bacteria</taxon>
        <taxon>Bacillati</taxon>
        <taxon>Actinomycetota</taxon>
        <taxon>Actinomycetes</taxon>
        <taxon>Pseudonocardiales</taxon>
        <taxon>Pseudonocardiaceae</taxon>
        <taxon>Pseudonocardia</taxon>
    </lineage>
</organism>
<dbReference type="PANTHER" id="PTHR36510:SF1">
    <property type="entry name" value="GLUTAMATE--CYSTEINE LIGASE 2-RELATED"/>
    <property type="match status" value="1"/>
</dbReference>
<dbReference type="InterPro" id="IPR011793">
    <property type="entry name" value="YbdK"/>
</dbReference>
<dbReference type="AlphaFoldDB" id="A0A4R1HT80"/>
<dbReference type="Pfam" id="PF04107">
    <property type="entry name" value="GCS2"/>
    <property type="match status" value="1"/>
</dbReference>
<dbReference type="NCBIfam" id="TIGR02050">
    <property type="entry name" value="gshA_cyan_rel"/>
    <property type="match status" value="1"/>
</dbReference>
<evidence type="ECO:0000256" key="3">
    <source>
        <dbReference type="ARBA" id="ARBA00022840"/>
    </source>
</evidence>
<keyword evidence="1 5" id="KW-0436">Ligase</keyword>
<name>A0A4R1HT80_PSEEN</name>
<dbReference type="NCBIfam" id="NF010041">
    <property type="entry name" value="PRK13517.1-1"/>
    <property type="match status" value="1"/>
</dbReference>
<evidence type="ECO:0000313" key="8">
    <source>
        <dbReference type="Proteomes" id="UP000295560"/>
    </source>
</evidence>
<dbReference type="InterPro" id="IPR050141">
    <property type="entry name" value="GCL_type2/YbdK_subfam"/>
</dbReference>
<dbReference type="InterPro" id="IPR014746">
    <property type="entry name" value="Gln_synth/guanido_kin_cat_dom"/>
</dbReference>
<evidence type="ECO:0000256" key="6">
    <source>
        <dbReference type="SAM" id="MobiDB-lite"/>
    </source>
</evidence>
<sequence>MGVEEELLLVDPDSGEPRGVAGRVVDAARWGAPPDLGADAVDQELQNEQIETATAPCTSGRELDADLRRRRSVAADLARRSGVATAPMALSPLGTETTVSRSDRYERMREQYGLLAADQLSCGCHVHVEVDTLDEGVGVLDRIGPWLPVLRAVSANSPFWQGADTGYASYRTTVWNRWPSAGPTGPFESVAGYDDAVAAMLDTGALLDTGMIYFDARLAHELGTVELRAADVCLDVDDAVLLAALSRALVETAARQWRDGGPPSSARHEVLKLAHWRASRSGLGGQLVNPWTGRPGPAHAVLDALCAFVRDAVHDAGDDDVVRRGVARLRERGTGADVQRAIRDRTGSLRGLVRDVVGREDHAAAGGG</sequence>
<keyword evidence="2 5" id="KW-0547">Nucleotide-binding</keyword>
<evidence type="ECO:0000256" key="1">
    <source>
        <dbReference type="ARBA" id="ARBA00022598"/>
    </source>
</evidence>
<dbReference type="EMBL" id="SMFZ01000001">
    <property type="protein sequence ID" value="TCK24571.1"/>
    <property type="molecule type" value="Genomic_DNA"/>
</dbReference>
<comment type="caution">
    <text evidence="7">The sequence shown here is derived from an EMBL/GenBank/DDBJ whole genome shotgun (WGS) entry which is preliminary data.</text>
</comment>
<comment type="function">
    <text evidence="5">ATP-dependent carboxylate-amine ligase which exhibits weak glutamate--cysteine ligase activity.</text>
</comment>
<dbReference type="Gene3D" id="3.30.590.20">
    <property type="match status" value="1"/>
</dbReference>
<evidence type="ECO:0000256" key="2">
    <source>
        <dbReference type="ARBA" id="ARBA00022741"/>
    </source>
</evidence>
<feature type="region of interest" description="Disordered" evidence="6">
    <location>
        <begin position="1"/>
        <end position="20"/>
    </location>
</feature>
<evidence type="ECO:0000313" key="7">
    <source>
        <dbReference type="EMBL" id="TCK24571.1"/>
    </source>
</evidence>
<comment type="similarity">
    <text evidence="5">Belongs to the glutamate--cysteine ligase type 2 family. YbdK subfamily.</text>
</comment>
<keyword evidence="8" id="KW-1185">Reference proteome</keyword>
<dbReference type="EC" id="6.3.2.2" evidence="5"/>
<evidence type="ECO:0000256" key="4">
    <source>
        <dbReference type="ARBA" id="ARBA00048819"/>
    </source>
</evidence>
<dbReference type="OrthoDB" id="9803842at2"/>
<dbReference type="HAMAP" id="MF_01609">
    <property type="entry name" value="Glu_cys_ligase_2"/>
    <property type="match status" value="1"/>
</dbReference>
<dbReference type="GO" id="GO:0042398">
    <property type="term" value="P:modified amino acid biosynthetic process"/>
    <property type="evidence" value="ECO:0007669"/>
    <property type="project" value="InterPro"/>
</dbReference>
<dbReference type="PANTHER" id="PTHR36510">
    <property type="entry name" value="GLUTAMATE--CYSTEINE LIGASE 2-RELATED"/>
    <property type="match status" value="1"/>
</dbReference>
<keyword evidence="3 5" id="KW-0067">ATP-binding</keyword>
<gene>
    <name evidence="7" type="ORF">EV378_0345</name>
</gene>
<dbReference type="Proteomes" id="UP000295560">
    <property type="component" value="Unassembled WGS sequence"/>
</dbReference>
<reference evidence="7 8" key="1">
    <citation type="submission" date="2019-03" db="EMBL/GenBank/DDBJ databases">
        <title>Sequencing the genomes of 1000 actinobacteria strains.</title>
        <authorList>
            <person name="Klenk H.-P."/>
        </authorList>
    </citation>
    <scope>NUCLEOTIDE SEQUENCE [LARGE SCALE GENOMIC DNA]</scope>
    <source>
        <strain evidence="7 8">DSM 44969</strain>
    </source>
</reference>
<dbReference type="GO" id="GO:0004357">
    <property type="term" value="F:glutamate-cysteine ligase activity"/>
    <property type="evidence" value="ECO:0007669"/>
    <property type="project" value="UniProtKB-EC"/>
</dbReference>
<dbReference type="GO" id="GO:0005524">
    <property type="term" value="F:ATP binding"/>
    <property type="evidence" value="ECO:0007669"/>
    <property type="project" value="UniProtKB-KW"/>
</dbReference>
<comment type="catalytic activity">
    <reaction evidence="4 5">
        <text>L-cysteine + L-glutamate + ATP = gamma-L-glutamyl-L-cysteine + ADP + phosphate + H(+)</text>
        <dbReference type="Rhea" id="RHEA:13285"/>
        <dbReference type="ChEBI" id="CHEBI:15378"/>
        <dbReference type="ChEBI" id="CHEBI:29985"/>
        <dbReference type="ChEBI" id="CHEBI:30616"/>
        <dbReference type="ChEBI" id="CHEBI:35235"/>
        <dbReference type="ChEBI" id="CHEBI:43474"/>
        <dbReference type="ChEBI" id="CHEBI:58173"/>
        <dbReference type="ChEBI" id="CHEBI:456216"/>
        <dbReference type="EC" id="6.3.2.2"/>
    </reaction>
</comment>
<dbReference type="SUPFAM" id="SSF55931">
    <property type="entry name" value="Glutamine synthetase/guanido kinase"/>
    <property type="match status" value="1"/>
</dbReference>
<accession>A0A4R1HT80</accession>
<dbReference type="InterPro" id="IPR006336">
    <property type="entry name" value="GCS2"/>
</dbReference>
<evidence type="ECO:0000256" key="5">
    <source>
        <dbReference type="HAMAP-Rule" id="MF_01609"/>
    </source>
</evidence>